<evidence type="ECO:0000313" key="2">
    <source>
        <dbReference type="EMBL" id="SBT04494.1"/>
    </source>
</evidence>
<accession>A0A1A8XH35</accession>
<name>A0A1A8XH35_9PROT</name>
<dbReference type="Proteomes" id="UP000199169">
    <property type="component" value="Unassembled WGS sequence"/>
</dbReference>
<reference evidence="2 3" key="1">
    <citation type="submission" date="2016-06" db="EMBL/GenBank/DDBJ databases">
        <authorList>
            <person name="Kjaerup R.B."/>
            <person name="Dalgaard T.S."/>
            <person name="Juul-Madsen H.R."/>
        </authorList>
    </citation>
    <scope>NUCLEOTIDE SEQUENCE [LARGE SCALE GENOMIC DNA]</scope>
    <source>
        <strain evidence="2">3</strain>
    </source>
</reference>
<dbReference type="EMBL" id="FLQX01000055">
    <property type="protein sequence ID" value="SBT04494.1"/>
    <property type="molecule type" value="Genomic_DNA"/>
</dbReference>
<proteinExistence type="predicted"/>
<keyword evidence="3" id="KW-1185">Reference proteome</keyword>
<organism evidence="2 3">
    <name type="scientific">Candidatus Accumulibacter aalborgensis</name>
    <dbReference type="NCBI Taxonomy" id="1860102"/>
    <lineage>
        <taxon>Bacteria</taxon>
        <taxon>Pseudomonadati</taxon>
        <taxon>Pseudomonadota</taxon>
        <taxon>Betaproteobacteria</taxon>
        <taxon>Candidatus Accumulibacter</taxon>
    </lineage>
</organism>
<sequence length="198" mass="21774">MAHQKAHNCLFCGEIFEADARNAAHQKYCFKAPCRKASQAASRRIWLAKSENQDYFRGPENVARVQAWRAAHPGYWRRARLEIVVGAPVVLALQDVCPSQAVEIVDQSPDVPESALQDVWRDQPAVLIGFIAQFTGSALQDDIARNTRRLVKLGHDILAGRIGDDDQTSALSGTDQADTNPVQLGRPPPGARALPRSL</sequence>
<feature type="region of interest" description="Disordered" evidence="1">
    <location>
        <begin position="164"/>
        <end position="198"/>
    </location>
</feature>
<evidence type="ECO:0000313" key="3">
    <source>
        <dbReference type="Proteomes" id="UP000199169"/>
    </source>
</evidence>
<gene>
    <name evidence="2" type="ORF">ACCAA_1480001</name>
</gene>
<dbReference type="AlphaFoldDB" id="A0A1A8XH35"/>
<feature type="compositionally biased region" description="Polar residues" evidence="1">
    <location>
        <begin position="168"/>
        <end position="182"/>
    </location>
</feature>
<dbReference type="RefSeq" id="WP_186406046.1">
    <property type="nucleotide sequence ID" value="NZ_FLQX01000055.1"/>
</dbReference>
<evidence type="ECO:0000256" key="1">
    <source>
        <dbReference type="SAM" id="MobiDB-lite"/>
    </source>
</evidence>
<protein>
    <submittedName>
        <fullName evidence="2">Uncharacterized protein</fullName>
    </submittedName>
</protein>